<dbReference type="STRING" id="1385517.N800_15205"/>
<evidence type="ECO:0000313" key="3">
    <source>
        <dbReference type="Proteomes" id="UP000029998"/>
    </source>
</evidence>
<dbReference type="Pfam" id="PF14316">
    <property type="entry name" value="DUF4381"/>
    <property type="match status" value="1"/>
</dbReference>
<sequence length="152" mass="17331">MSSDPTLVLRDIHAVAAPSWWPPAPGWWLVGVAVLTVLAGFLWRHWRRRRRHARIADIFDQAIAAAPSRPQAVAAMSELLRRAARLHDPQADRLQGDAWLVMLDRGLEPAVFNTPQGRLLLDAAFRPDVHADEVQALQRIARPRFILWMMQR</sequence>
<dbReference type="Proteomes" id="UP000029998">
    <property type="component" value="Unassembled WGS sequence"/>
</dbReference>
<dbReference type="OrthoDB" id="283083at2"/>
<evidence type="ECO:0000256" key="1">
    <source>
        <dbReference type="SAM" id="Phobius"/>
    </source>
</evidence>
<evidence type="ECO:0008006" key="4">
    <source>
        <dbReference type="Google" id="ProtNLM"/>
    </source>
</evidence>
<keyword evidence="1" id="KW-1133">Transmembrane helix</keyword>
<dbReference type="AlphaFoldDB" id="A0A0A0F1P7"/>
<organism evidence="2 3">
    <name type="scientific">Lysobacter daejeonensis GH1-9</name>
    <dbReference type="NCBI Taxonomy" id="1385517"/>
    <lineage>
        <taxon>Bacteria</taxon>
        <taxon>Pseudomonadati</taxon>
        <taxon>Pseudomonadota</taxon>
        <taxon>Gammaproteobacteria</taxon>
        <taxon>Lysobacterales</taxon>
        <taxon>Lysobacteraceae</taxon>
        <taxon>Aerolutibacter</taxon>
    </lineage>
</organism>
<keyword evidence="1" id="KW-0472">Membrane</keyword>
<dbReference type="InterPro" id="IPR025489">
    <property type="entry name" value="DUF4381"/>
</dbReference>
<name>A0A0A0F1P7_9GAMM</name>
<evidence type="ECO:0000313" key="2">
    <source>
        <dbReference type="EMBL" id="KGM55302.1"/>
    </source>
</evidence>
<keyword evidence="1" id="KW-0812">Transmembrane</keyword>
<proteinExistence type="predicted"/>
<feature type="transmembrane region" description="Helical" evidence="1">
    <location>
        <begin position="26"/>
        <end position="43"/>
    </location>
</feature>
<comment type="caution">
    <text evidence="2">The sequence shown here is derived from an EMBL/GenBank/DDBJ whole genome shotgun (WGS) entry which is preliminary data.</text>
</comment>
<reference evidence="2 3" key="1">
    <citation type="submission" date="2013-08" db="EMBL/GenBank/DDBJ databases">
        <title>Genome sequencing of Lysobacter.</title>
        <authorList>
            <person name="Zhang S."/>
            <person name="Wang G."/>
        </authorList>
    </citation>
    <scope>NUCLEOTIDE SEQUENCE [LARGE SCALE GENOMIC DNA]</scope>
    <source>
        <strain evidence="2 3">GH1-9</strain>
    </source>
</reference>
<keyword evidence="3" id="KW-1185">Reference proteome</keyword>
<accession>A0A0A0F1P7</accession>
<protein>
    <recommendedName>
        <fullName evidence="4">DUF4381 domain-containing protein</fullName>
    </recommendedName>
</protein>
<gene>
    <name evidence="2" type="ORF">N800_15205</name>
</gene>
<dbReference type="eggNOG" id="ENOG50331W9">
    <property type="taxonomic scope" value="Bacteria"/>
</dbReference>
<dbReference type="EMBL" id="AVPU01000006">
    <property type="protein sequence ID" value="KGM55302.1"/>
    <property type="molecule type" value="Genomic_DNA"/>
</dbReference>